<accession>L1JME1</accession>
<dbReference type="Pfam" id="PF07889">
    <property type="entry name" value="DUF1664"/>
    <property type="match status" value="1"/>
</dbReference>
<feature type="signal peptide" evidence="2">
    <location>
        <begin position="1"/>
        <end position="18"/>
    </location>
</feature>
<evidence type="ECO:0000313" key="4">
    <source>
        <dbReference type="EMBL" id="EKX49414.1"/>
    </source>
</evidence>
<sequence length="310" mass="34045">MSQAVGRVVLLLTGGAAGSALWQNKDSLDDVPKQLLQAILGMRTNGGSDGSGLDRKVDNLAQEMRMMMSRSNQGTVIVQSGSSWSFSRIIYLILPGAGVYYYMKWKGYSLADLQWVSSTRFSQAVEAMKTAQEALSIKLNDFRTTAHQALEQFQEVVEKRFLGIQHQIHDQVGEVQGEVIGVRDNLRTVDQRVQLDETQSQLQYTSKGIHLLCSVVSESLGDGSNTARELRQFAQRSPRQIESQQYPQLQDAPVLVDIAPALESSSTTTMKPPPALVGGILGSTWTVRPMHRSTVSTPASEADNPPEPVQ</sequence>
<dbReference type="SUPFAM" id="SSF54160">
    <property type="entry name" value="Chromo domain-like"/>
    <property type="match status" value="1"/>
</dbReference>
<evidence type="ECO:0000256" key="2">
    <source>
        <dbReference type="SAM" id="SignalP"/>
    </source>
</evidence>
<dbReference type="HOGENOM" id="CLU_898474_0_0_1"/>
<evidence type="ECO:0000256" key="1">
    <source>
        <dbReference type="SAM" id="MobiDB-lite"/>
    </source>
</evidence>
<dbReference type="PaxDb" id="55529-EKX49414"/>
<name>L1JME1_GUITC</name>
<feature type="domain" description="DUF1664" evidence="3">
    <location>
        <begin position="92"/>
        <end position="197"/>
    </location>
</feature>
<dbReference type="OMA" id="QDMTNSG"/>
<reference evidence="6" key="2">
    <citation type="submission" date="2012-11" db="EMBL/GenBank/DDBJ databases">
        <authorList>
            <person name="Kuo A."/>
            <person name="Curtis B.A."/>
            <person name="Tanifuji G."/>
            <person name="Burki F."/>
            <person name="Gruber A."/>
            <person name="Irimia M."/>
            <person name="Maruyama S."/>
            <person name="Arias M.C."/>
            <person name="Ball S.G."/>
            <person name="Gile G.H."/>
            <person name="Hirakawa Y."/>
            <person name="Hopkins J.F."/>
            <person name="Rensing S.A."/>
            <person name="Schmutz J."/>
            <person name="Symeonidi A."/>
            <person name="Elias M."/>
            <person name="Eveleigh R.J."/>
            <person name="Herman E.K."/>
            <person name="Klute M.J."/>
            <person name="Nakayama T."/>
            <person name="Obornik M."/>
            <person name="Reyes-Prieto A."/>
            <person name="Armbrust E.V."/>
            <person name="Aves S.J."/>
            <person name="Beiko R.G."/>
            <person name="Coutinho P."/>
            <person name="Dacks J.B."/>
            <person name="Durnford D.G."/>
            <person name="Fast N.M."/>
            <person name="Green B.R."/>
            <person name="Grisdale C."/>
            <person name="Hempe F."/>
            <person name="Henrissat B."/>
            <person name="Hoppner M.P."/>
            <person name="Ishida K.-I."/>
            <person name="Kim E."/>
            <person name="Koreny L."/>
            <person name="Kroth P.G."/>
            <person name="Liu Y."/>
            <person name="Malik S.-B."/>
            <person name="Maier U.G."/>
            <person name="McRose D."/>
            <person name="Mock T."/>
            <person name="Neilson J.A."/>
            <person name="Onodera N.T."/>
            <person name="Poole A.M."/>
            <person name="Pritham E.J."/>
            <person name="Richards T.A."/>
            <person name="Rocap G."/>
            <person name="Roy S.W."/>
            <person name="Sarai C."/>
            <person name="Schaack S."/>
            <person name="Shirato S."/>
            <person name="Slamovits C.H."/>
            <person name="Spencer D.F."/>
            <person name="Suzuki S."/>
            <person name="Worden A.Z."/>
            <person name="Zauner S."/>
            <person name="Barry K."/>
            <person name="Bell C."/>
            <person name="Bharti A.K."/>
            <person name="Crow J.A."/>
            <person name="Grimwood J."/>
            <person name="Kramer R."/>
            <person name="Lindquist E."/>
            <person name="Lucas S."/>
            <person name="Salamov A."/>
            <person name="McFadden G.I."/>
            <person name="Lane C.E."/>
            <person name="Keeling P.J."/>
            <person name="Gray M.W."/>
            <person name="Grigoriev I.V."/>
            <person name="Archibald J.M."/>
        </authorList>
    </citation>
    <scope>NUCLEOTIDE SEQUENCE</scope>
    <source>
        <strain evidence="6">CCMP2712</strain>
    </source>
</reference>
<feature type="chain" id="PRO_5008771642" description="DUF1664 domain-containing protein" evidence="2">
    <location>
        <begin position="19"/>
        <end position="310"/>
    </location>
</feature>
<reference evidence="5" key="3">
    <citation type="submission" date="2016-03" db="UniProtKB">
        <authorList>
            <consortium name="EnsemblProtists"/>
        </authorList>
    </citation>
    <scope>IDENTIFICATION</scope>
</reference>
<evidence type="ECO:0000313" key="5">
    <source>
        <dbReference type="EnsemblProtists" id="EKX49414"/>
    </source>
</evidence>
<dbReference type="EMBL" id="JH992982">
    <property type="protein sequence ID" value="EKX49414.1"/>
    <property type="molecule type" value="Genomic_DNA"/>
</dbReference>
<dbReference type="RefSeq" id="XP_005836394.1">
    <property type="nucleotide sequence ID" value="XM_005836337.1"/>
</dbReference>
<dbReference type="KEGG" id="gtt:GUITHDRAFT_151542"/>
<proteinExistence type="predicted"/>
<dbReference type="AlphaFoldDB" id="L1JME1"/>
<dbReference type="GeneID" id="17306093"/>
<dbReference type="PANTHER" id="PTHR46667">
    <property type="entry name" value="OS05G0182700 PROTEIN"/>
    <property type="match status" value="1"/>
</dbReference>
<dbReference type="PANTHER" id="PTHR46667:SF6">
    <property type="entry name" value="OS01G0185100 PROTEIN"/>
    <property type="match status" value="1"/>
</dbReference>
<dbReference type="InterPro" id="IPR012458">
    <property type="entry name" value="DUF1664"/>
</dbReference>
<keyword evidence="2" id="KW-0732">Signal</keyword>
<dbReference type="EnsemblProtists" id="EKX49414">
    <property type="protein sequence ID" value="EKX49414"/>
    <property type="gene ID" value="GUITHDRAFT_151542"/>
</dbReference>
<keyword evidence="6" id="KW-1185">Reference proteome</keyword>
<protein>
    <recommendedName>
        <fullName evidence="3">DUF1664 domain-containing protein</fullName>
    </recommendedName>
</protein>
<gene>
    <name evidence="4" type="ORF">GUITHDRAFT_151542</name>
</gene>
<evidence type="ECO:0000259" key="3">
    <source>
        <dbReference type="Pfam" id="PF07889"/>
    </source>
</evidence>
<feature type="region of interest" description="Disordered" evidence="1">
    <location>
        <begin position="291"/>
        <end position="310"/>
    </location>
</feature>
<evidence type="ECO:0000313" key="6">
    <source>
        <dbReference type="Proteomes" id="UP000011087"/>
    </source>
</evidence>
<organism evidence="4">
    <name type="scientific">Guillardia theta (strain CCMP2712)</name>
    <name type="common">Cryptophyte</name>
    <dbReference type="NCBI Taxonomy" id="905079"/>
    <lineage>
        <taxon>Eukaryota</taxon>
        <taxon>Cryptophyceae</taxon>
        <taxon>Pyrenomonadales</taxon>
        <taxon>Geminigeraceae</taxon>
        <taxon>Guillardia</taxon>
    </lineage>
</organism>
<dbReference type="OrthoDB" id="544175at2759"/>
<dbReference type="CDD" id="cd00024">
    <property type="entry name" value="CD_CSD"/>
    <property type="match status" value="1"/>
</dbReference>
<dbReference type="Proteomes" id="UP000011087">
    <property type="component" value="Unassembled WGS sequence"/>
</dbReference>
<reference evidence="4 6" key="1">
    <citation type="journal article" date="2012" name="Nature">
        <title>Algal genomes reveal evolutionary mosaicism and the fate of nucleomorphs.</title>
        <authorList>
            <consortium name="DOE Joint Genome Institute"/>
            <person name="Curtis B.A."/>
            <person name="Tanifuji G."/>
            <person name="Burki F."/>
            <person name="Gruber A."/>
            <person name="Irimia M."/>
            <person name="Maruyama S."/>
            <person name="Arias M.C."/>
            <person name="Ball S.G."/>
            <person name="Gile G.H."/>
            <person name="Hirakawa Y."/>
            <person name="Hopkins J.F."/>
            <person name="Kuo A."/>
            <person name="Rensing S.A."/>
            <person name="Schmutz J."/>
            <person name="Symeonidi A."/>
            <person name="Elias M."/>
            <person name="Eveleigh R.J."/>
            <person name="Herman E.K."/>
            <person name="Klute M.J."/>
            <person name="Nakayama T."/>
            <person name="Obornik M."/>
            <person name="Reyes-Prieto A."/>
            <person name="Armbrust E.V."/>
            <person name="Aves S.J."/>
            <person name="Beiko R.G."/>
            <person name="Coutinho P."/>
            <person name="Dacks J.B."/>
            <person name="Durnford D.G."/>
            <person name="Fast N.M."/>
            <person name="Green B.R."/>
            <person name="Grisdale C.J."/>
            <person name="Hempel F."/>
            <person name="Henrissat B."/>
            <person name="Hoppner M.P."/>
            <person name="Ishida K."/>
            <person name="Kim E."/>
            <person name="Koreny L."/>
            <person name="Kroth P.G."/>
            <person name="Liu Y."/>
            <person name="Malik S.B."/>
            <person name="Maier U.G."/>
            <person name="McRose D."/>
            <person name="Mock T."/>
            <person name="Neilson J.A."/>
            <person name="Onodera N.T."/>
            <person name="Poole A.M."/>
            <person name="Pritham E.J."/>
            <person name="Richards T.A."/>
            <person name="Rocap G."/>
            <person name="Roy S.W."/>
            <person name="Sarai C."/>
            <person name="Schaack S."/>
            <person name="Shirato S."/>
            <person name="Slamovits C.H."/>
            <person name="Spencer D.F."/>
            <person name="Suzuki S."/>
            <person name="Worden A.Z."/>
            <person name="Zauner S."/>
            <person name="Barry K."/>
            <person name="Bell C."/>
            <person name="Bharti A.K."/>
            <person name="Crow J.A."/>
            <person name="Grimwood J."/>
            <person name="Kramer R."/>
            <person name="Lindquist E."/>
            <person name="Lucas S."/>
            <person name="Salamov A."/>
            <person name="McFadden G.I."/>
            <person name="Lane C.E."/>
            <person name="Keeling P.J."/>
            <person name="Gray M.W."/>
            <person name="Grigoriev I.V."/>
            <person name="Archibald J.M."/>
        </authorList>
    </citation>
    <scope>NUCLEOTIDE SEQUENCE</scope>
    <source>
        <strain evidence="4 6">CCMP2712</strain>
    </source>
</reference>
<dbReference type="InterPro" id="IPR016197">
    <property type="entry name" value="Chromo-like_dom_sf"/>
</dbReference>